<evidence type="ECO:0000313" key="1">
    <source>
        <dbReference type="EMBL" id="MDE1461243.1"/>
    </source>
</evidence>
<dbReference type="EMBL" id="JAPMOU010000004">
    <property type="protein sequence ID" value="MDE1461243.1"/>
    <property type="molecule type" value="Genomic_DNA"/>
</dbReference>
<protein>
    <submittedName>
        <fullName evidence="1">Transglutaminase-like cysteine peptidase</fullName>
    </submittedName>
</protein>
<dbReference type="SUPFAM" id="SSF54001">
    <property type="entry name" value="Cysteine proteinases"/>
    <property type="match status" value="1"/>
</dbReference>
<dbReference type="PANTHER" id="PTHR39327">
    <property type="match status" value="1"/>
</dbReference>
<dbReference type="Proteomes" id="UP001528823">
    <property type="component" value="Unassembled WGS sequence"/>
</dbReference>
<dbReference type="InterPro" id="IPR038765">
    <property type="entry name" value="Papain-like_cys_pep_sf"/>
</dbReference>
<gene>
    <name evidence="1" type="ORF">ORQ98_04615</name>
</gene>
<dbReference type="RefSeq" id="WP_274687609.1">
    <property type="nucleotide sequence ID" value="NZ_JAPMOU010000004.1"/>
</dbReference>
<organism evidence="1 2">
    <name type="scientific">Spartinivicinus poritis</name>
    <dbReference type="NCBI Taxonomy" id="2994640"/>
    <lineage>
        <taxon>Bacteria</taxon>
        <taxon>Pseudomonadati</taxon>
        <taxon>Pseudomonadota</taxon>
        <taxon>Gammaproteobacteria</taxon>
        <taxon>Oceanospirillales</taxon>
        <taxon>Zooshikellaceae</taxon>
        <taxon>Spartinivicinus</taxon>
    </lineage>
</organism>
<dbReference type="Pfam" id="PF06035">
    <property type="entry name" value="Peptidase_C93"/>
    <property type="match status" value="1"/>
</dbReference>
<reference evidence="1 2" key="1">
    <citation type="submission" date="2022-11" db="EMBL/GenBank/DDBJ databases">
        <title>Spartinivicinus poritis sp. nov., isolated from scleractinian coral Porites lutea.</title>
        <authorList>
            <person name="Zhang G."/>
            <person name="Cai L."/>
            <person name="Wei Q."/>
        </authorList>
    </citation>
    <scope>NUCLEOTIDE SEQUENCE [LARGE SCALE GENOMIC DNA]</scope>
    <source>
        <strain evidence="1 2">A2-2</strain>
    </source>
</reference>
<sequence>MVTLGIAARTKHQLGLFLAIAGLLSLTWANELSLSQALLQQVQTSYGQTAVNRLKQWQQLVEKSQHLPEPEKLKTVNKFFNQLGFVNDIDHWKKEDYWATPVEFMASGAGDCEDFSIAKYFTLRLLGVADKKMRITYVKALSLNQAHMVLSYFPEGQRIPLVLDNLVGEIVPATQRKDLLPVYNFNGDGLWLAKQRGEGKRVGKSTRISLWVELRERMLKQQRGEEL</sequence>
<comment type="caution">
    <text evidence="1">The sequence shown here is derived from an EMBL/GenBank/DDBJ whole genome shotgun (WGS) entry which is preliminary data.</text>
</comment>
<proteinExistence type="predicted"/>
<name>A0ABT5U4E8_9GAMM</name>
<evidence type="ECO:0000313" key="2">
    <source>
        <dbReference type="Proteomes" id="UP001528823"/>
    </source>
</evidence>
<dbReference type="InterPro" id="IPR010319">
    <property type="entry name" value="Transglutaminase-like_Cys_pept"/>
</dbReference>
<accession>A0ABT5U4E8</accession>
<keyword evidence="2" id="KW-1185">Reference proteome</keyword>
<dbReference type="Gene3D" id="3.10.620.30">
    <property type="match status" value="1"/>
</dbReference>
<dbReference type="PANTHER" id="PTHR39327:SF1">
    <property type="entry name" value="BLR5470 PROTEIN"/>
    <property type="match status" value="1"/>
</dbReference>